<comment type="caution">
    <text evidence="11">The sequence shown here is derived from an EMBL/GenBank/DDBJ whole genome shotgun (WGS) entry which is preliminary data.</text>
</comment>
<proteinExistence type="predicted"/>
<accession>A0A226N323</accession>
<keyword evidence="12" id="KW-1185">Reference proteome</keyword>
<dbReference type="SMART" id="SM00032">
    <property type="entry name" value="CCP"/>
    <property type="match status" value="2"/>
</dbReference>
<dbReference type="InterPro" id="IPR035976">
    <property type="entry name" value="Sushi/SCR/CCP_sf"/>
</dbReference>
<dbReference type="SUPFAM" id="SSF57535">
    <property type="entry name" value="Complement control module/SCR domain"/>
    <property type="match status" value="3"/>
</dbReference>
<feature type="domain" description="Sushi" evidence="10">
    <location>
        <begin position="13"/>
        <end position="74"/>
    </location>
</feature>
<dbReference type="FunFam" id="2.10.70.10:FF:000011">
    <property type="entry name" value="CUB and sushi domain-containing protein 3 isoform A"/>
    <property type="match status" value="1"/>
</dbReference>
<evidence type="ECO:0000256" key="3">
    <source>
        <dbReference type="ARBA" id="ARBA00022729"/>
    </source>
</evidence>
<dbReference type="Proteomes" id="UP000198323">
    <property type="component" value="Unassembled WGS sequence"/>
</dbReference>
<gene>
    <name evidence="11" type="ORF">ASZ78_005410</name>
</gene>
<evidence type="ECO:0000256" key="7">
    <source>
        <dbReference type="ARBA" id="ARBA00023180"/>
    </source>
</evidence>
<feature type="chain" id="PRO_5012285305" description="Sushi domain-containing protein" evidence="9">
    <location>
        <begin position="16"/>
        <end position="199"/>
    </location>
</feature>
<evidence type="ECO:0000313" key="12">
    <source>
        <dbReference type="Proteomes" id="UP000198323"/>
    </source>
</evidence>
<evidence type="ECO:0000256" key="1">
    <source>
        <dbReference type="ARBA" id="ARBA00004370"/>
    </source>
</evidence>
<keyword evidence="2 8" id="KW-0768">Sushi</keyword>
<comment type="caution">
    <text evidence="8">Lacks conserved residue(s) required for the propagation of feature annotation.</text>
</comment>
<evidence type="ECO:0000256" key="5">
    <source>
        <dbReference type="ARBA" id="ARBA00023136"/>
    </source>
</evidence>
<evidence type="ECO:0000256" key="9">
    <source>
        <dbReference type="SAM" id="SignalP"/>
    </source>
</evidence>
<dbReference type="STRING" id="9009.A0A226N323"/>
<evidence type="ECO:0000259" key="10">
    <source>
        <dbReference type="PROSITE" id="PS50923"/>
    </source>
</evidence>
<dbReference type="GO" id="GO:0016020">
    <property type="term" value="C:membrane"/>
    <property type="evidence" value="ECO:0007669"/>
    <property type="project" value="UniProtKB-SubCell"/>
</dbReference>
<feature type="disulfide bond" evidence="8">
    <location>
        <begin position="45"/>
        <end position="72"/>
    </location>
</feature>
<dbReference type="PROSITE" id="PS50923">
    <property type="entry name" value="SUSHI"/>
    <property type="match status" value="2"/>
</dbReference>
<evidence type="ECO:0000256" key="6">
    <source>
        <dbReference type="ARBA" id="ARBA00023157"/>
    </source>
</evidence>
<sequence length="199" mass="21716">MRLIFVLFLFLVVNCSDPGIPANSIRESKIEHGNFTYGTVVFYDCNPGYFLFGSSVLVCQPNGHWDKPLPECIMIDCGHPGVPPNAVLSGDKYTFGSTVHYTCTVINCGDPGVPANGMRYGDDYVVGQNVTYMCQPGYTMESNSSSIRTCTSNGTWSGSIPTCRGQDAITKDKLYIIVLVFTKIPLKPMMGVFGKSLHA</sequence>
<organism evidence="11 12">
    <name type="scientific">Callipepla squamata</name>
    <name type="common">Scaled quail</name>
    <dbReference type="NCBI Taxonomy" id="9009"/>
    <lineage>
        <taxon>Eukaryota</taxon>
        <taxon>Metazoa</taxon>
        <taxon>Chordata</taxon>
        <taxon>Craniata</taxon>
        <taxon>Vertebrata</taxon>
        <taxon>Euteleostomi</taxon>
        <taxon>Archelosauria</taxon>
        <taxon>Archosauria</taxon>
        <taxon>Dinosauria</taxon>
        <taxon>Saurischia</taxon>
        <taxon>Theropoda</taxon>
        <taxon>Coelurosauria</taxon>
        <taxon>Aves</taxon>
        <taxon>Neognathae</taxon>
        <taxon>Galloanserae</taxon>
        <taxon>Galliformes</taxon>
        <taxon>Odontophoridae</taxon>
        <taxon>Callipepla</taxon>
    </lineage>
</organism>
<evidence type="ECO:0000256" key="4">
    <source>
        <dbReference type="ARBA" id="ARBA00022737"/>
    </source>
</evidence>
<dbReference type="AlphaFoldDB" id="A0A226N323"/>
<dbReference type="InterPro" id="IPR051277">
    <property type="entry name" value="SEZ6_CSMD_C4BPB_Regulators"/>
</dbReference>
<keyword evidence="7" id="KW-0325">Glycoprotein</keyword>
<name>A0A226N323_CALSU</name>
<dbReference type="OrthoDB" id="5804959at2759"/>
<dbReference type="PANTHER" id="PTHR45656">
    <property type="entry name" value="PROTEIN CBR-CLEC-78"/>
    <property type="match status" value="1"/>
</dbReference>
<evidence type="ECO:0000256" key="2">
    <source>
        <dbReference type="ARBA" id="ARBA00022659"/>
    </source>
</evidence>
<keyword evidence="6 8" id="KW-1015">Disulfide bond</keyword>
<protein>
    <recommendedName>
        <fullName evidence="10">Sushi domain-containing protein</fullName>
    </recommendedName>
</protein>
<evidence type="ECO:0000313" key="11">
    <source>
        <dbReference type="EMBL" id="OXB61993.1"/>
    </source>
</evidence>
<keyword evidence="5" id="KW-0472">Membrane</keyword>
<evidence type="ECO:0000256" key="8">
    <source>
        <dbReference type="PROSITE-ProRule" id="PRU00302"/>
    </source>
</evidence>
<dbReference type="Pfam" id="PF00084">
    <property type="entry name" value="Sushi"/>
    <property type="match status" value="2"/>
</dbReference>
<dbReference type="Gene3D" id="2.10.70.10">
    <property type="entry name" value="Complement Module, domain 1"/>
    <property type="match status" value="3"/>
</dbReference>
<keyword evidence="3 9" id="KW-0732">Signal</keyword>
<feature type="signal peptide" evidence="9">
    <location>
        <begin position="1"/>
        <end position="15"/>
    </location>
</feature>
<dbReference type="PANTHER" id="PTHR45656:SF4">
    <property type="entry name" value="PROTEIN CBR-CLEC-78"/>
    <property type="match status" value="1"/>
</dbReference>
<dbReference type="CDD" id="cd00033">
    <property type="entry name" value="CCP"/>
    <property type="match status" value="2"/>
</dbReference>
<dbReference type="FunFam" id="2.10.70.10:FF:000002">
    <property type="entry name" value="CUB and Sushi multiple domains 3"/>
    <property type="match status" value="1"/>
</dbReference>
<dbReference type="InterPro" id="IPR000436">
    <property type="entry name" value="Sushi_SCR_CCP_dom"/>
</dbReference>
<comment type="subcellular location">
    <subcellularLocation>
        <location evidence="1">Membrane</location>
    </subcellularLocation>
</comment>
<reference evidence="11 12" key="1">
    <citation type="submission" date="2016-07" db="EMBL/GenBank/DDBJ databases">
        <title>Disparate Historic Effective Population Sizes Predicted by Modern Levels of Genome Diversity for the Scaled Quail (Callipepla squamata) and the Northern Bobwhite (Colinus virginianus): Inferences from First and Second Generation Draft Genome Assemblies for Sympatric New World Quail.</title>
        <authorList>
            <person name="Oldeschulte D.L."/>
            <person name="Halley Y.A."/>
            <person name="Bhattarai E.K."/>
            <person name="Brashear W.A."/>
            <person name="Hill J."/>
            <person name="Metz R.P."/>
            <person name="Johnson C.D."/>
            <person name="Rollins D."/>
            <person name="Peterson M.J."/>
            <person name="Bickhart D.M."/>
            <person name="Decker J.E."/>
            <person name="Seabury C.M."/>
        </authorList>
    </citation>
    <scope>NUCLEOTIDE SEQUENCE [LARGE SCALE GENOMIC DNA]</scope>
    <source>
        <strain evidence="11 12">Texas</strain>
        <tissue evidence="11">Leg muscle</tissue>
    </source>
</reference>
<dbReference type="EMBL" id="MCFN01000239">
    <property type="protein sequence ID" value="OXB61993.1"/>
    <property type="molecule type" value="Genomic_DNA"/>
</dbReference>
<keyword evidence="4" id="KW-0677">Repeat</keyword>
<feature type="domain" description="Sushi" evidence="10">
    <location>
        <begin position="106"/>
        <end position="165"/>
    </location>
</feature>